<dbReference type="SUPFAM" id="SSF47384">
    <property type="entry name" value="Homodimeric domain of signal transducing histidine kinase"/>
    <property type="match status" value="1"/>
</dbReference>
<evidence type="ECO:0000313" key="20">
    <source>
        <dbReference type="EMBL" id="RVT88172.1"/>
    </source>
</evidence>
<dbReference type="PANTHER" id="PTHR45453">
    <property type="entry name" value="PHOSPHATE REGULON SENSOR PROTEIN PHOR"/>
    <property type="match status" value="1"/>
</dbReference>
<dbReference type="EC" id="2.7.13.3" evidence="3"/>
<keyword evidence="9" id="KW-0808">Transferase</keyword>
<dbReference type="InterPro" id="IPR000014">
    <property type="entry name" value="PAS"/>
</dbReference>
<evidence type="ECO:0000256" key="14">
    <source>
        <dbReference type="ARBA" id="ARBA00022989"/>
    </source>
</evidence>
<dbReference type="AlphaFoldDB" id="A0A437LRY8"/>
<evidence type="ECO:0000259" key="19">
    <source>
        <dbReference type="PROSITE" id="PS50109"/>
    </source>
</evidence>
<dbReference type="InterPro" id="IPR050351">
    <property type="entry name" value="BphY/WalK/GraS-like"/>
</dbReference>
<keyword evidence="6" id="KW-1003">Cell membrane</keyword>
<dbReference type="InterPro" id="IPR021766">
    <property type="entry name" value="PhoR_N"/>
</dbReference>
<feature type="domain" description="Histidine kinase" evidence="19">
    <location>
        <begin position="216"/>
        <end position="432"/>
    </location>
</feature>
<dbReference type="SMART" id="SM00388">
    <property type="entry name" value="HisKA"/>
    <property type="match status" value="1"/>
</dbReference>
<dbReference type="InterPro" id="IPR005467">
    <property type="entry name" value="His_kinase_dom"/>
</dbReference>
<gene>
    <name evidence="20" type="primary">phoR</name>
    <name evidence="20" type="ORF">EOD73_03985</name>
</gene>
<dbReference type="FunFam" id="3.30.565.10:FF:000006">
    <property type="entry name" value="Sensor histidine kinase WalK"/>
    <property type="match status" value="1"/>
</dbReference>
<reference evidence="20 21" key="1">
    <citation type="submission" date="2019-01" db="EMBL/GenBank/DDBJ databases">
        <authorList>
            <person name="Chen W.-M."/>
        </authorList>
    </citation>
    <scope>NUCLEOTIDE SEQUENCE [LARGE SCALE GENOMIC DNA]</scope>
    <source>
        <strain evidence="20 21">CCP-18</strain>
    </source>
</reference>
<dbReference type="InterPro" id="IPR036097">
    <property type="entry name" value="HisK_dim/P_sf"/>
</dbReference>
<protein>
    <recommendedName>
        <fullName evidence="4">Phosphate regulon sensor protein PhoR</fullName>
        <ecNumber evidence="3">2.7.13.3</ecNumber>
    </recommendedName>
</protein>
<keyword evidence="7" id="KW-0597">Phosphoprotein</keyword>
<dbReference type="Gene3D" id="1.10.287.130">
    <property type="match status" value="1"/>
</dbReference>
<dbReference type="GO" id="GO:0000155">
    <property type="term" value="F:phosphorelay sensor kinase activity"/>
    <property type="evidence" value="ECO:0007669"/>
    <property type="project" value="InterPro"/>
</dbReference>
<dbReference type="PRINTS" id="PR00344">
    <property type="entry name" value="BCTRLSENSOR"/>
</dbReference>
<keyword evidence="15" id="KW-0902">Two-component regulatory system</keyword>
<sequence length="460" mass="50405">MTRSRWFRALAVLGVVVGAVAVAISLPWVNDHGVLVAIATALLVALGLGALDAWRTQRLLAWLRSPRSLAPPAEEGAWGDLTYRIERLVETNRRELKREQSRLAEFLQAIEASPNGVLLLDANEQIAWLNAQAGLHFQLHPQRDLQQRITNLIRHPAFVQHLQSRNTQQAVTLALHDGRSIAVMLRTYGEGAMLLLSQDVSERERNDAMRRDFVANVSHEIRTPLAALSGFVESLTTLRLDGAERDRVLELMRQQSMRMQALVDDLLTLARLEGSPRPSPDTWFSLDELIGLVISEVVGLSAGRHQLHWPGPTGLELAGIESEMHSALTNLLSNAVRYTAERGQIALGVEQLPDGGVALHVTDTGSGIAAEHLPRLTERFYRVDGSRSRATGGTGLGLSIVKHVCQRHGGELRVESEVGVGSVFSLVWPALRVRGGAEPAQLMLGEESAPAPLALFGRER</sequence>
<keyword evidence="12 20" id="KW-0418">Kinase</keyword>
<evidence type="ECO:0000256" key="1">
    <source>
        <dbReference type="ARBA" id="ARBA00000085"/>
    </source>
</evidence>
<name>A0A437LRY8_9BURK</name>
<evidence type="ECO:0000256" key="2">
    <source>
        <dbReference type="ARBA" id="ARBA00004429"/>
    </source>
</evidence>
<dbReference type="InterPro" id="IPR003661">
    <property type="entry name" value="HisK_dim/P_dom"/>
</dbReference>
<dbReference type="InterPro" id="IPR036890">
    <property type="entry name" value="HATPase_C_sf"/>
</dbReference>
<dbReference type="Pfam" id="PF00512">
    <property type="entry name" value="HisKA"/>
    <property type="match status" value="1"/>
</dbReference>
<proteinExistence type="predicted"/>
<dbReference type="PROSITE" id="PS50109">
    <property type="entry name" value="HIS_KIN"/>
    <property type="match status" value="1"/>
</dbReference>
<dbReference type="Pfam" id="PF11808">
    <property type="entry name" value="PhoR"/>
    <property type="match status" value="1"/>
</dbReference>
<evidence type="ECO:0000256" key="11">
    <source>
        <dbReference type="ARBA" id="ARBA00022741"/>
    </source>
</evidence>
<dbReference type="InterPro" id="IPR013767">
    <property type="entry name" value="PAS_fold"/>
</dbReference>
<keyword evidence="14 18" id="KW-1133">Transmembrane helix</keyword>
<evidence type="ECO:0000256" key="6">
    <source>
        <dbReference type="ARBA" id="ARBA00022475"/>
    </source>
</evidence>
<dbReference type="Pfam" id="PF02518">
    <property type="entry name" value="HATPase_c"/>
    <property type="match status" value="1"/>
</dbReference>
<evidence type="ECO:0000256" key="8">
    <source>
        <dbReference type="ARBA" id="ARBA00022592"/>
    </source>
</evidence>
<dbReference type="InterPro" id="IPR014310">
    <property type="entry name" value="Sig_transdc_His_kinase_PhoR"/>
</dbReference>
<dbReference type="GO" id="GO:0005886">
    <property type="term" value="C:plasma membrane"/>
    <property type="evidence" value="ECO:0007669"/>
    <property type="project" value="UniProtKB-SubCell"/>
</dbReference>
<keyword evidence="5" id="KW-0813">Transport</keyword>
<evidence type="ECO:0000256" key="9">
    <source>
        <dbReference type="ARBA" id="ARBA00022679"/>
    </source>
</evidence>
<evidence type="ECO:0000313" key="21">
    <source>
        <dbReference type="Proteomes" id="UP000288587"/>
    </source>
</evidence>
<comment type="catalytic activity">
    <reaction evidence="1">
        <text>ATP + protein L-histidine = ADP + protein N-phospho-L-histidine.</text>
        <dbReference type="EC" id="2.7.13.3"/>
    </reaction>
</comment>
<evidence type="ECO:0000256" key="13">
    <source>
        <dbReference type="ARBA" id="ARBA00022840"/>
    </source>
</evidence>
<dbReference type="PANTHER" id="PTHR45453:SF1">
    <property type="entry name" value="PHOSPHATE REGULON SENSOR PROTEIN PHOR"/>
    <property type="match status" value="1"/>
</dbReference>
<evidence type="ECO:0000256" key="12">
    <source>
        <dbReference type="ARBA" id="ARBA00022777"/>
    </source>
</evidence>
<comment type="subcellular location">
    <subcellularLocation>
        <location evidence="2">Cell inner membrane</location>
        <topology evidence="2">Multi-pass membrane protein</topology>
    </subcellularLocation>
</comment>
<dbReference type="GO" id="GO:0006817">
    <property type="term" value="P:phosphate ion transport"/>
    <property type="evidence" value="ECO:0007669"/>
    <property type="project" value="UniProtKB-KW"/>
</dbReference>
<evidence type="ECO:0000256" key="10">
    <source>
        <dbReference type="ARBA" id="ARBA00022692"/>
    </source>
</evidence>
<dbReference type="InterPro" id="IPR003594">
    <property type="entry name" value="HATPase_dom"/>
</dbReference>
<feature type="transmembrane region" description="Helical" evidence="18">
    <location>
        <begin position="33"/>
        <end position="54"/>
    </location>
</feature>
<dbReference type="GO" id="GO:0004721">
    <property type="term" value="F:phosphoprotein phosphatase activity"/>
    <property type="evidence" value="ECO:0007669"/>
    <property type="project" value="InterPro"/>
</dbReference>
<evidence type="ECO:0000256" key="7">
    <source>
        <dbReference type="ARBA" id="ARBA00022553"/>
    </source>
</evidence>
<evidence type="ECO:0000256" key="16">
    <source>
        <dbReference type="ARBA" id="ARBA00023136"/>
    </source>
</evidence>
<evidence type="ECO:0000256" key="17">
    <source>
        <dbReference type="ARBA" id="ARBA00025207"/>
    </source>
</evidence>
<keyword evidence="11" id="KW-0547">Nucleotide-binding</keyword>
<keyword evidence="21" id="KW-1185">Reference proteome</keyword>
<dbReference type="Pfam" id="PF00989">
    <property type="entry name" value="PAS"/>
    <property type="match status" value="1"/>
</dbReference>
<dbReference type="SUPFAM" id="SSF55874">
    <property type="entry name" value="ATPase domain of HSP90 chaperone/DNA topoisomerase II/histidine kinase"/>
    <property type="match status" value="1"/>
</dbReference>
<dbReference type="GO" id="GO:0005524">
    <property type="term" value="F:ATP binding"/>
    <property type="evidence" value="ECO:0007669"/>
    <property type="project" value="UniProtKB-KW"/>
</dbReference>
<dbReference type="InterPro" id="IPR004358">
    <property type="entry name" value="Sig_transdc_His_kin-like_C"/>
</dbReference>
<dbReference type="OrthoDB" id="9813151at2"/>
<keyword evidence="8" id="KW-0592">Phosphate transport</keyword>
<evidence type="ECO:0000256" key="3">
    <source>
        <dbReference type="ARBA" id="ARBA00012438"/>
    </source>
</evidence>
<dbReference type="FunFam" id="1.10.287.130:FF:000001">
    <property type="entry name" value="Two-component sensor histidine kinase"/>
    <property type="match status" value="1"/>
</dbReference>
<evidence type="ECO:0000256" key="18">
    <source>
        <dbReference type="SAM" id="Phobius"/>
    </source>
</evidence>
<evidence type="ECO:0000256" key="4">
    <source>
        <dbReference type="ARBA" id="ARBA00019665"/>
    </source>
</evidence>
<dbReference type="GO" id="GO:0006355">
    <property type="term" value="P:regulation of DNA-templated transcription"/>
    <property type="evidence" value="ECO:0007669"/>
    <property type="project" value="InterPro"/>
</dbReference>
<keyword evidence="13" id="KW-0067">ATP-binding</keyword>
<dbReference type="SMART" id="SM00091">
    <property type="entry name" value="PAS"/>
    <property type="match status" value="1"/>
</dbReference>
<dbReference type="NCBIfam" id="TIGR02966">
    <property type="entry name" value="phoR_proteo"/>
    <property type="match status" value="1"/>
</dbReference>
<dbReference type="Gene3D" id="3.30.565.10">
    <property type="entry name" value="Histidine kinase-like ATPase, C-terminal domain"/>
    <property type="match status" value="1"/>
</dbReference>
<dbReference type="EMBL" id="SACM01000001">
    <property type="protein sequence ID" value="RVT88172.1"/>
    <property type="molecule type" value="Genomic_DNA"/>
</dbReference>
<dbReference type="CDD" id="cd00082">
    <property type="entry name" value="HisKA"/>
    <property type="match status" value="1"/>
</dbReference>
<comment type="caution">
    <text evidence="20">The sequence shown here is derived from an EMBL/GenBank/DDBJ whole genome shotgun (WGS) entry which is preliminary data.</text>
</comment>
<dbReference type="RefSeq" id="WP_127681065.1">
    <property type="nucleotide sequence ID" value="NZ_SACM01000001.1"/>
</dbReference>
<evidence type="ECO:0000256" key="15">
    <source>
        <dbReference type="ARBA" id="ARBA00023012"/>
    </source>
</evidence>
<comment type="function">
    <text evidence="17">Member of the two-component regulatory system PhoR/PhoB involved in the phosphate regulon genes expression. PhoR may function as a membrane-associated protein kinase that phosphorylates PhoB in response to environmental signals.</text>
</comment>
<dbReference type="Gene3D" id="3.30.450.20">
    <property type="entry name" value="PAS domain"/>
    <property type="match status" value="1"/>
</dbReference>
<keyword evidence="10 18" id="KW-0812">Transmembrane</keyword>
<dbReference type="Proteomes" id="UP000288587">
    <property type="component" value="Unassembled WGS sequence"/>
</dbReference>
<accession>A0A437LRY8</accession>
<evidence type="ECO:0000256" key="5">
    <source>
        <dbReference type="ARBA" id="ARBA00022448"/>
    </source>
</evidence>
<organism evidence="20 21">
    <name type="scientific">Inhella crocodyli</name>
    <dbReference type="NCBI Taxonomy" id="2499851"/>
    <lineage>
        <taxon>Bacteria</taxon>
        <taxon>Pseudomonadati</taxon>
        <taxon>Pseudomonadota</taxon>
        <taxon>Betaproteobacteria</taxon>
        <taxon>Burkholderiales</taxon>
        <taxon>Sphaerotilaceae</taxon>
        <taxon>Inhella</taxon>
    </lineage>
</organism>
<keyword evidence="16 18" id="KW-0472">Membrane</keyword>
<dbReference type="SMART" id="SM00387">
    <property type="entry name" value="HATPase_c"/>
    <property type="match status" value="1"/>
</dbReference>
<dbReference type="GO" id="GO:0016036">
    <property type="term" value="P:cellular response to phosphate starvation"/>
    <property type="evidence" value="ECO:0007669"/>
    <property type="project" value="TreeGrafter"/>
</dbReference>